<sequence>MDKVQFTVEVTKETAASIQEIVNHQNMRLKFGSRKGDKITEEDVIKAALSDYLDLFNSSKNVKSLLSIILEQEGFSSYHIKNRFKEIMKRKGLQQVDIVNMTGISKTNISQIFNNKYPPGLDLFFRIWVALDCPPLNEVIYLDYIPESATPKEDD</sequence>
<dbReference type="Proteomes" id="UP001145050">
    <property type="component" value="Unassembled WGS sequence"/>
</dbReference>
<reference evidence="2" key="1">
    <citation type="submission" date="2022-06" db="EMBL/GenBank/DDBJ databases">
        <title>Aquibacillus sp. a new bacterium isolated from soil saline samples.</title>
        <authorList>
            <person name="Galisteo C."/>
            <person name="De La Haba R."/>
            <person name="Sanchez-Porro C."/>
            <person name="Ventosa A."/>
        </authorList>
    </citation>
    <scope>NUCLEOTIDE SEQUENCE</scope>
    <source>
        <strain evidence="2">3ASR75-11</strain>
    </source>
</reference>
<dbReference type="CDD" id="cd00093">
    <property type="entry name" value="HTH_XRE"/>
    <property type="match status" value="1"/>
</dbReference>
<dbReference type="Pfam" id="PF01381">
    <property type="entry name" value="HTH_3"/>
    <property type="match status" value="1"/>
</dbReference>
<dbReference type="SMART" id="SM00530">
    <property type="entry name" value="HTH_XRE"/>
    <property type="match status" value="1"/>
</dbReference>
<feature type="domain" description="HTH cro/C1-type" evidence="1">
    <location>
        <begin position="84"/>
        <end position="139"/>
    </location>
</feature>
<evidence type="ECO:0000259" key="1">
    <source>
        <dbReference type="PROSITE" id="PS50943"/>
    </source>
</evidence>
<dbReference type="Gene3D" id="1.10.260.40">
    <property type="entry name" value="lambda repressor-like DNA-binding domains"/>
    <property type="match status" value="1"/>
</dbReference>
<evidence type="ECO:0000313" key="3">
    <source>
        <dbReference type="Proteomes" id="UP001145050"/>
    </source>
</evidence>
<dbReference type="AlphaFoldDB" id="A0A9X3WU20"/>
<dbReference type="SUPFAM" id="SSF47413">
    <property type="entry name" value="lambda repressor-like DNA-binding domains"/>
    <property type="match status" value="1"/>
</dbReference>
<evidence type="ECO:0000313" key="2">
    <source>
        <dbReference type="EMBL" id="MDC3424236.1"/>
    </source>
</evidence>
<protein>
    <submittedName>
        <fullName evidence="2">Helix-turn-helix transcriptional regulator</fullName>
    </submittedName>
</protein>
<dbReference type="GO" id="GO:0003677">
    <property type="term" value="F:DNA binding"/>
    <property type="evidence" value="ECO:0007669"/>
    <property type="project" value="InterPro"/>
</dbReference>
<dbReference type="PROSITE" id="PS50943">
    <property type="entry name" value="HTH_CROC1"/>
    <property type="match status" value="1"/>
</dbReference>
<dbReference type="InterPro" id="IPR001387">
    <property type="entry name" value="Cro/C1-type_HTH"/>
</dbReference>
<organism evidence="2 3">
    <name type="scientific">Terrihalobacillus insolitus</name>
    <dbReference type="NCBI Taxonomy" id="2950438"/>
    <lineage>
        <taxon>Bacteria</taxon>
        <taxon>Bacillati</taxon>
        <taxon>Bacillota</taxon>
        <taxon>Bacilli</taxon>
        <taxon>Bacillales</taxon>
        <taxon>Bacillaceae</taxon>
        <taxon>Terrihalobacillus</taxon>
    </lineage>
</organism>
<keyword evidence="3" id="KW-1185">Reference proteome</keyword>
<proteinExistence type="predicted"/>
<dbReference type="InterPro" id="IPR010982">
    <property type="entry name" value="Lambda_DNA-bd_dom_sf"/>
</dbReference>
<comment type="caution">
    <text evidence="2">The sequence shown here is derived from an EMBL/GenBank/DDBJ whole genome shotgun (WGS) entry which is preliminary data.</text>
</comment>
<name>A0A9X3WU20_9BACI</name>
<gene>
    <name evidence="2" type="ORF">NC797_06905</name>
</gene>
<accession>A0A9X3WU20</accession>
<dbReference type="RefSeq" id="WP_272436040.1">
    <property type="nucleotide sequence ID" value="NZ_JAMQKB010000005.1"/>
</dbReference>
<dbReference type="EMBL" id="JAMQKB010000005">
    <property type="protein sequence ID" value="MDC3424236.1"/>
    <property type="molecule type" value="Genomic_DNA"/>
</dbReference>